<sequence length="450" mass="49974">MVTIDWNQILDGILPHESNEALISKSFVDPLIESLGFNQQEQIPAFSTGNGTVDFAARKNAVSDNFSFSKTNPYLLIEVKARATGAGANINLSDGTPQYIRAREQIKRYLLSPNCQKSQWGIITNSVHIQLFRKHGKVVVPATSSLLIKKDNIHDIVAHIKNLIDNPPKALTVCVYNNKGGVGKTTTTVNLAAILTRKGKKVLVIDFDPQQGDLTNSLGLQLGKISLYDCLADRTLDIRNTIKHFGVKFKSGETVKFDVIPADPKMGLFTEQDLVAKIDKGSARLRDAIKIFKTEYDYIFIDCPTNWMFFSQSSLYACDAVLIPTKHNNLASLENAAKVIKDFIPKVKAARPDGGPIALPIFFNGESISPPQLKTANKEIQDIIIRESKQINLQPYFWPNYTKANTNTEIFILPSYAIVSGAAFDRIPAAFKHSTAAQHYLDLAKEYFIL</sequence>
<keyword evidence="3" id="KW-1185">Reference proteome</keyword>
<dbReference type="InterPro" id="IPR027417">
    <property type="entry name" value="P-loop_NTPase"/>
</dbReference>
<dbReference type="InterPro" id="IPR050678">
    <property type="entry name" value="DNA_Partitioning_ATPase"/>
</dbReference>
<dbReference type="Proteomes" id="UP000662185">
    <property type="component" value="Unassembled WGS sequence"/>
</dbReference>
<name>A0A926WJ34_9NOST</name>
<accession>A0A926WJ34</accession>
<organism evidence="2 3">
    <name type="scientific">Anabaena sphaerica FACHB-251</name>
    <dbReference type="NCBI Taxonomy" id="2692883"/>
    <lineage>
        <taxon>Bacteria</taxon>
        <taxon>Bacillati</taxon>
        <taxon>Cyanobacteriota</taxon>
        <taxon>Cyanophyceae</taxon>
        <taxon>Nostocales</taxon>
        <taxon>Nostocaceae</taxon>
        <taxon>Anabaena</taxon>
    </lineage>
</organism>
<evidence type="ECO:0000313" key="2">
    <source>
        <dbReference type="EMBL" id="MBD2295022.1"/>
    </source>
</evidence>
<protein>
    <submittedName>
        <fullName evidence="2">AAA family ATPase</fullName>
    </submittedName>
</protein>
<dbReference type="Pfam" id="PF13614">
    <property type="entry name" value="AAA_31"/>
    <property type="match status" value="1"/>
</dbReference>
<dbReference type="InterPro" id="IPR025669">
    <property type="entry name" value="AAA_dom"/>
</dbReference>
<dbReference type="CDD" id="cd02042">
    <property type="entry name" value="ParAB_family"/>
    <property type="match status" value="1"/>
</dbReference>
<comment type="caution">
    <text evidence="2">The sequence shown here is derived from an EMBL/GenBank/DDBJ whole genome shotgun (WGS) entry which is preliminary data.</text>
</comment>
<dbReference type="EMBL" id="JACJQU010000009">
    <property type="protein sequence ID" value="MBD2295022.1"/>
    <property type="molecule type" value="Genomic_DNA"/>
</dbReference>
<reference evidence="3" key="1">
    <citation type="journal article" date="2020" name="ISME J.">
        <title>Comparative genomics reveals insights into cyanobacterial evolution and habitat adaptation.</title>
        <authorList>
            <person name="Chen M.Y."/>
            <person name="Teng W.K."/>
            <person name="Zhao L."/>
            <person name="Hu C.X."/>
            <person name="Zhou Y.K."/>
            <person name="Han B.P."/>
            <person name="Song L.R."/>
            <person name="Shu W.S."/>
        </authorList>
    </citation>
    <scope>NUCLEOTIDE SEQUENCE [LARGE SCALE GENOMIC DNA]</scope>
    <source>
        <strain evidence="3">FACHB-251</strain>
    </source>
</reference>
<evidence type="ECO:0000259" key="1">
    <source>
        <dbReference type="Pfam" id="PF13614"/>
    </source>
</evidence>
<feature type="domain" description="AAA" evidence="1">
    <location>
        <begin position="172"/>
        <end position="337"/>
    </location>
</feature>
<evidence type="ECO:0000313" key="3">
    <source>
        <dbReference type="Proteomes" id="UP000662185"/>
    </source>
</evidence>
<dbReference type="SUPFAM" id="SSF52540">
    <property type="entry name" value="P-loop containing nucleoside triphosphate hydrolases"/>
    <property type="match status" value="1"/>
</dbReference>
<gene>
    <name evidence="2" type="ORF">H6G06_16415</name>
</gene>
<proteinExistence type="predicted"/>
<dbReference type="PANTHER" id="PTHR13696">
    <property type="entry name" value="P-LOOP CONTAINING NUCLEOSIDE TRIPHOSPHATE HYDROLASE"/>
    <property type="match status" value="1"/>
</dbReference>
<dbReference type="PANTHER" id="PTHR13696:SF52">
    <property type="entry name" value="PARA FAMILY PROTEIN CT_582"/>
    <property type="match status" value="1"/>
</dbReference>
<dbReference type="AlphaFoldDB" id="A0A926WJ34"/>
<dbReference type="Gene3D" id="3.40.50.300">
    <property type="entry name" value="P-loop containing nucleotide triphosphate hydrolases"/>
    <property type="match status" value="1"/>
</dbReference>
<dbReference type="RefSeq" id="WP_190561971.1">
    <property type="nucleotide sequence ID" value="NZ_JACJQU010000009.1"/>
</dbReference>